<gene>
    <name evidence="1" type="ORF">Sradi_6888400</name>
</gene>
<evidence type="ECO:0000313" key="1">
    <source>
        <dbReference type="EMBL" id="KAL0294426.1"/>
    </source>
</evidence>
<dbReference type="EMBL" id="JACGWJ010000170">
    <property type="protein sequence ID" value="KAL0294426.1"/>
    <property type="molecule type" value="Genomic_DNA"/>
</dbReference>
<accession>A0AAW2JJI9</accession>
<reference evidence="1" key="2">
    <citation type="journal article" date="2024" name="Plant">
        <title>Genomic evolution and insights into agronomic trait innovations of Sesamum species.</title>
        <authorList>
            <person name="Miao H."/>
            <person name="Wang L."/>
            <person name="Qu L."/>
            <person name="Liu H."/>
            <person name="Sun Y."/>
            <person name="Le M."/>
            <person name="Wang Q."/>
            <person name="Wei S."/>
            <person name="Zheng Y."/>
            <person name="Lin W."/>
            <person name="Duan Y."/>
            <person name="Cao H."/>
            <person name="Xiong S."/>
            <person name="Wang X."/>
            <person name="Wei L."/>
            <person name="Li C."/>
            <person name="Ma Q."/>
            <person name="Ju M."/>
            <person name="Zhao R."/>
            <person name="Li G."/>
            <person name="Mu C."/>
            <person name="Tian Q."/>
            <person name="Mei H."/>
            <person name="Zhang T."/>
            <person name="Gao T."/>
            <person name="Zhang H."/>
        </authorList>
    </citation>
    <scope>NUCLEOTIDE SEQUENCE</scope>
    <source>
        <strain evidence="1">G02</strain>
    </source>
</reference>
<protein>
    <submittedName>
        <fullName evidence="1">Uncharacterized protein</fullName>
    </submittedName>
</protein>
<reference evidence="1" key="1">
    <citation type="submission" date="2020-06" db="EMBL/GenBank/DDBJ databases">
        <authorList>
            <person name="Li T."/>
            <person name="Hu X."/>
            <person name="Zhang T."/>
            <person name="Song X."/>
            <person name="Zhang H."/>
            <person name="Dai N."/>
            <person name="Sheng W."/>
            <person name="Hou X."/>
            <person name="Wei L."/>
        </authorList>
    </citation>
    <scope>NUCLEOTIDE SEQUENCE</scope>
    <source>
        <strain evidence="1">G02</strain>
        <tissue evidence="1">Leaf</tissue>
    </source>
</reference>
<proteinExistence type="predicted"/>
<organism evidence="1">
    <name type="scientific">Sesamum radiatum</name>
    <name type="common">Black benniseed</name>
    <dbReference type="NCBI Taxonomy" id="300843"/>
    <lineage>
        <taxon>Eukaryota</taxon>
        <taxon>Viridiplantae</taxon>
        <taxon>Streptophyta</taxon>
        <taxon>Embryophyta</taxon>
        <taxon>Tracheophyta</taxon>
        <taxon>Spermatophyta</taxon>
        <taxon>Magnoliopsida</taxon>
        <taxon>eudicotyledons</taxon>
        <taxon>Gunneridae</taxon>
        <taxon>Pentapetalae</taxon>
        <taxon>asterids</taxon>
        <taxon>lamiids</taxon>
        <taxon>Lamiales</taxon>
        <taxon>Pedaliaceae</taxon>
        <taxon>Sesamum</taxon>
    </lineage>
</organism>
<sequence length="97" mass="10748">MADVVCPRSNPPTFDPMSRLHCAANEVLRAIHGPPSPRATCSTTSQLAMWVCVCTDGATESNMTWVHQRLLSLDYAMSYYSRCLVQRPGPQQEHPAT</sequence>
<comment type="caution">
    <text evidence="1">The sequence shown here is derived from an EMBL/GenBank/DDBJ whole genome shotgun (WGS) entry which is preliminary data.</text>
</comment>
<dbReference type="AlphaFoldDB" id="A0AAW2JJI9"/>
<name>A0AAW2JJI9_SESRA</name>